<gene>
    <name evidence="2" type="ORF">CLUMA_CG021455</name>
</gene>
<protein>
    <submittedName>
        <fullName evidence="2">CLUMA_CG021455, isoform A</fullName>
    </submittedName>
</protein>
<reference evidence="2 3" key="1">
    <citation type="submission" date="2015-04" db="EMBL/GenBank/DDBJ databases">
        <authorList>
            <person name="Syromyatnikov M.Y."/>
            <person name="Popov V.N."/>
        </authorList>
    </citation>
    <scope>NUCLEOTIDE SEQUENCE [LARGE SCALE GENOMIC DNA]</scope>
</reference>
<evidence type="ECO:0000313" key="2">
    <source>
        <dbReference type="EMBL" id="CRL08398.1"/>
    </source>
</evidence>
<dbReference type="AlphaFoldDB" id="A0A1J1JA32"/>
<feature type="compositionally biased region" description="Basic and acidic residues" evidence="1">
    <location>
        <begin position="37"/>
        <end position="54"/>
    </location>
</feature>
<feature type="compositionally biased region" description="Polar residues" evidence="1">
    <location>
        <begin position="55"/>
        <end position="69"/>
    </location>
</feature>
<evidence type="ECO:0000313" key="3">
    <source>
        <dbReference type="Proteomes" id="UP000183832"/>
    </source>
</evidence>
<organism evidence="2 3">
    <name type="scientific">Clunio marinus</name>
    <dbReference type="NCBI Taxonomy" id="568069"/>
    <lineage>
        <taxon>Eukaryota</taxon>
        <taxon>Metazoa</taxon>
        <taxon>Ecdysozoa</taxon>
        <taxon>Arthropoda</taxon>
        <taxon>Hexapoda</taxon>
        <taxon>Insecta</taxon>
        <taxon>Pterygota</taxon>
        <taxon>Neoptera</taxon>
        <taxon>Endopterygota</taxon>
        <taxon>Diptera</taxon>
        <taxon>Nematocera</taxon>
        <taxon>Chironomoidea</taxon>
        <taxon>Chironomidae</taxon>
        <taxon>Clunio</taxon>
    </lineage>
</organism>
<proteinExistence type="predicted"/>
<sequence length="69" mass="7913">MTERAADSQLSRNLHPLDLLNFAFNGHLLCWKVSKGKERDLDQERPKQKKEEGKTSATQTRYPDGINSI</sequence>
<dbReference type="EMBL" id="CVRI01000075">
    <property type="protein sequence ID" value="CRL08398.1"/>
    <property type="molecule type" value="Genomic_DNA"/>
</dbReference>
<accession>A0A1J1JA32</accession>
<keyword evidence="3" id="KW-1185">Reference proteome</keyword>
<dbReference type="Proteomes" id="UP000183832">
    <property type="component" value="Unassembled WGS sequence"/>
</dbReference>
<evidence type="ECO:0000256" key="1">
    <source>
        <dbReference type="SAM" id="MobiDB-lite"/>
    </source>
</evidence>
<feature type="region of interest" description="Disordered" evidence="1">
    <location>
        <begin position="37"/>
        <end position="69"/>
    </location>
</feature>
<name>A0A1J1JA32_9DIPT</name>